<dbReference type="PANTHER" id="PTHR24376">
    <property type="entry name" value="ZINC FINGER PROTEIN"/>
    <property type="match status" value="1"/>
</dbReference>
<dbReference type="GO" id="GO:0000978">
    <property type="term" value="F:RNA polymerase II cis-regulatory region sequence-specific DNA binding"/>
    <property type="evidence" value="ECO:0007669"/>
    <property type="project" value="TreeGrafter"/>
</dbReference>
<evidence type="ECO:0000259" key="8">
    <source>
        <dbReference type="PROSITE" id="PS50157"/>
    </source>
</evidence>
<feature type="domain" description="C2H2-type" evidence="8">
    <location>
        <begin position="102"/>
        <end position="130"/>
    </location>
</feature>
<evidence type="ECO:0000313" key="10">
    <source>
        <dbReference type="Proteomes" id="UP001054837"/>
    </source>
</evidence>
<evidence type="ECO:0000256" key="2">
    <source>
        <dbReference type="ARBA" id="ARBA00022723"/>
    </source>
</evidence>
<evidence type="ECO:0000256" key="3">
    <source>
        <dbReference type="ARBA" id="ARBA00022737"/>
    </source>
</evidence>
<evidence type="ECO:0000256" key="4">
    <source>
        <dbReference type="ARBA" id="ARBA00022771"/>
    </source>
</evidence>
<dbReference type="InterPro" id="IPR036236">
    <property type="entry name" value="Znf_C2H2_sf"/>
</dbReference>
<dbReference type="PROSITE" id="PS00028">
    <property type="entry name" value="ZINC_FINGER_C2H2_1"/>
    <property type="match status" value="3"/>
</dbReference>
<dbReference type="SUPFAM" id="SSF57667">
    <property type="entry name" value="beta-beta-alpha zinc fingers"/>
    <property type="match status" value="2"/>
</dbReference>
<dbReference type="GO" id="GO:0005634">
    <property type="term" value="C:nucleus"/>
    <property type="evidence" value="ECO:0007669"/>
    <property type="project" value="UniProtKB-SubCell"/>
</dbReference>
<dbReference type="PANTHER" id="PTHR24376:SF216">
    <property type="entry name" value="ZINC FINGER PROTEIN 420-LIKE"/>
    <property type="match status" value="1"/>
</dbReference>
<feature type="domain" description="C2H2-type" evidence="8">
    <location>
        <begin position="18"/>
        <end position="45"/>
    </location>
</feature>
<dbReference type="Proteomes" id="UP001054837">
    <property type="component" value="Unassembled WGS sequence"/>
</dbReference>
<keyword evidence="2" id="KW-0479">Metal-binding</keyword>
<dbReference type="AlphaFoldDB" id="A0AAV4Q1I0"/>
<sequence>MDSSSVFSSPSFLNLKTFKCTKCSRVFSRKHHLQRHAELHKDIRMMFSCNICSSTFTHQAFALNDPSILFKTYKCSKCSRVFSQKHHLQRHEELHKDIRIMFPCNMCTCIFTRKDNLQQHEKIIHNIVNPKRKQAFLRTGLSAIVQVPRVLPGVLQEGQPRAPPAISARGGPSDVLLQPVPQDILAQGQHEGPRSEALSGL</sequence>
<dbReference type="EMBL" id="BPLQ01003766">
    <property type="protein sequence ID" value="GIY02986.1"/>
    <property type="molecule type" value="Genomic_DNA"/>
</dbReference>
<dbReference type="InterPro" id="IPR013087">
    <property type="entry name" value="Znf_C2H2_type"/>
</dbReference>
<name>A0AAV4Q1I0_9ARAC</name>
<dbReference type="SMART" id="SM00355">
    <property type="entry name" value="ZnF_C2H2"/>
    <property type="match status" value="3"/>
</dbReference>
<accession>A0AAV4Q1I0</accession>
<organism evidence="9 10">
    <name type="scientific">Caerostris darwini</name>
    <dbReference type="NCBI Taxonomy" id="1538125"/>
    <lineage>
        <taxon>Eukaryota</taxon>
        <taxon>Metazoa</taxon>
        <taxon>Ecdysozoa</taxon>
        <taxon>Arthropoda</taxon>
        <taxon>Chelicerata</taxon>
        <taxon>Arachnida</taxon>
        <taxon>Araneae</taxon>
        <taxon>Araneomorphae</taxon>
        <taxon>Entelegynae</taxon>
        <taxon>Araneoidea</taxon>
        <taxon>Araneidae</taxon>
        <taxon>Caerostris</taxon>
    </lineage>
</organism>
<evidence type="ECO:0000256" key="1">
    <source>
        <dbReference type="ARBA" id="ARBA00004123"/>
    </source>
</evidence>
<dbReference type="Gene3D" id="3.30.160.60">
    <property type="entry name" value="Classic Zinc Finger"/>
    <property type="match status" value="3"/>
</dbReference>
<keyword evidence="4 7" id="KW-0863">Zinc-finger</keyword>
<keyword evidence="10" id="KW-1185">Reference proteome</keyword>
<dbReference type="Pfam" id="PF00096">
    <property type="entry name" value="zf-C2H2"/>
    <property type="match status" value="3"/>
</dbReference>
<gene>
    <name evidence="9" type="ORF">CDAR_407621</name>
</gene>
<protein>
    <recommendedName>
        <fullName evidence="8">C2H2-type domain-containing protein</fullName>
    </recommendedName>
</protein>
<evidence type="ECO:0000256" key="7">
    <source>
        <dbReference type="PROSITE-ProRule" id="PRU00042"/>
    </source>
</evidence>
<keyword evidence="5" id="KW-0862">Zinc</keyword>
<dbReference type="PROSITE" id="PS50157">
    <property type="entry name" value="ZINC_FINGER_C2H2_2"/>
    <property type="match status" value="3"/>
</dbReference>
<evidence type="ECO:0000313" key="9">
    <source>
        <dbReference type="EMBL" id="GIY02986.1"/>
    </source>
</evidence>
<evidence type="ECO:0000256" key="6">
    <source>
        <dbReference type="ARBA" id="ARBA00023242"/>
    </source>
</evidence>
<comment type="subcellular location">
    <subcellularLocation>
        <location evidence="1">Nucleus</location>
    </subcellularLocation>
</comment>
<feature type="domain" description="C2H2-type" evidence="8">
    <location>
        <begin position="73"/>
        <end position="100"/>
    </location>
</feature>
<keyword evidence="3" id="KW-0677">Repeat</keyword>
<dbReference type="GO" id="GO:0008270">
    <property type="term" value="F:zinc ion binding"/>
    <property type="evidence" value="ECO:0007669"/>
    <property type="project" value="UniProtKB-KW"/>
</dbReference>
<proteinExistence type="predicted"/>
<keyword evidence="6" id="KW-0539">Nucleus</keyword>
<comment type="caution">
    <text evidence="9">The sequence shown here is derived from an EMBL/GenBank/DDBJ whole genome shotgun (WGS) entry which is preliminary data.</text>
</comment>
<reference evidence="9 10" key="1">
    <citation type="submission" date="2021-06" db="EMBL/GenBank/DDBJ databases">
        <title>Caerostris darwini draft genome.</title>
        <authorList>
            <person name="Kono N."/>
            <person name="Arakawa K."/>
        </authorList>
    </citation>
    <scope>NUCLEOTIDE SEQUENCE [LARGE SCALE GENOMIC DNA]</scope>
</reference>
<dbReference type="GO" id="GO:0001228">
    <property type="term" value="F:DNA-binding transcription activator activity, RNA polymerase II-specific"/>
    <property type="evidence" value="ECO:0007669"/>
    <property type="project" value="TreeGrafter"/>
</dbReference>
<evidence type="ECO:0000256" key="5">
    <source>
        <dbReference type="ARBA" id="ARBA00022833"/>
    </source>
</evidence>